<evidence type="ECO:0000313" key="3">
    <source>
        <dbReference type="Proteomes" id="UP000652761"/>
    </source>
</evidence>
<accession>A0A843T8A6</accession>
<dbReference type="Proteomes" id="UP000652761">
    <property type="component" value="Unassembled WGS sequence"/>
</dbReference>
<dbReference type="AlphaFoldDB" id="A0A843T8A6"/>
<gene>
    <name evidence="2" type="ORF">Taro_000863</name>
</gene>
<reference evidence="2" key="1">
    <citation type="submission" date="2017-07" db="EMBL/GenBank/DDBJ databases">
        <title>Taro Niue Genome Assembly and Annotation.</title>
        <authorList>
            <person name="Atibalentja N."/>
            <person name="Keating K."/>
            <person name="Fields C.J."/>
        </authorList>
    </citation>
    <scope>NUCLEOTIDE SEQUENCE</scope>
    <source>
        <strain evidence="2">Niue_2</strain>
        <tissue evidence="2">Leaf</tissue>
    </source>
</reference>
<evidence type="ECO:0000256" key="1">
    <source>
        <dbReference type="SAM" id="MobiDB-lite"/>
    </source>
</evidence>
<name>A0A843T8A6_COLES</name>
<feature type="compositionally biased region" description="Basic and acidic residues" evidence="1">
    <location>
        <begin position="41"/>
        <end position="57"/>
    </location>
</feature>
<keyword evidence="3" id="KW-1185">Reference proteome</keyword>
<sequence length="116" mass="13229">MGKTFRSVIGITYKTPIRNRHSEALVATYCLSNVSLEYVNPRRGDHTESSRNGDRKLCSTRCENSSPDYSHPFSERTEHNLSPGYQNCLCDYNLELTLQDGRQDTGFQNSTTEPVY</sequence>
<proteinExistence type="predicted"/>
<evidence type="ECO:0000313" key="2">
    <source>
        <dbReference type="EMBL" id="MQL68532.1"/>
    </source>
</evidence>
<comment type="caution">
    <text evidence="2">The sequence shown here is derived from an EMBL/GenBank/DDBJ whole genome shotgun (WGS) entry which is preliminary data.</text>
</comment>
<organism evidence="2 3">
    <name type="scientific">Colocasia esculenta</name>
    <name type="common">Wild taro</name>
    <name type="synonym">Arum esculentum</name>
    <dbReference type="NCBI Taxonomy" id="4460"/>
    <lineage>
        <taxon>Eukaryota</taxon>
        <taxon>Viridiplantae</taxon>
        <taxon>Streptophyta</taxon>
        <taxon>Embryophyta</taxon>
        <taxon>Tracheophyta</taxon>
        <taxon>Spermatophyta</taxon>
        <taxon>Magnoliopsida</taxon>
        <taxon>Liliopsida</taxon>
        <taxon>Araceae</taxon>
        <taxon>Aroideae</taxon>
        <taxon>Colocasieae</taxon>
        <taxon>Colocasia</taxon>
    </lineage>
</organism>
<feature type="region of interest" description="Disordered" evidence="1">
    <location>
        <begin position="41"/>
        <end position="78"/>
    </location>
</feature>
<dbReference type="EMBL" id="NMUH01000016">
    <property type="protein sequence ID" value="MQL68532.1"/>
    <property type="molecule type" value="Genomic_DNA"/>
</dbReference>
<protein>
    <submittedName>
        <fullName evidence="2">Uncharacterized protein</fullName>
    </submittedName>
</protein>